<protein>
    <submittedName>
        <fullName evidence="2">Uncharacterized protein</fullName>
    </submittedName>
</protein>
<feature type="region of interest" description="Disordered" evidence="1">
    <location>
        <begin position="309"/>
        <end position="335"/>
    </location>
</feature>
<accession>R7QN01</accession>
<dbReference type="GeneID" id="17326778"/>
<proteinExistence type="predicted"/>
<dbReference type="Gramene" id="CDF39148">
    <property type="protein sequence ID" value="CDF39148"/>
    <property type="gene ID" value="CHC_T00000136001"/>
</dbReference>
<dbReference type="EMBL" id="HG002005">
    <property type="protein sequence ID" value="CDF39148.1"/>
    <property type="molecule type" value="Genomic_DNA"/>
</dbReference>
<organism evidence="2 3">
    <name type="scientific">Chondrus crispus</name>
    <name type="common">Carrageen Irish moss</name>
    <name type="synonym">Polymorpha crispa</name>
    <dbReference type="NCBI Taxonomy" id="2769"/>
    <lineage>
        <taxon>Eukaryota</taxon>
        <taxon>Rhodophyta</taxon>
        <taxon>Florideophyceae</taxon>
        <taxon>Rhodymeniophycidae</taxon>
        <taxon>Gigartinales</taxon>
        <taxon>Gigartinaceae</taxon>
        <taxon>Chondrus</taxon>
    </lineage>
</organism>
<dbReference type="RefSeq" id="XP_005719059.1">
    <property type="nucleotide sequence ID" value="XM_005719002.1"/>
</dbReference>
<sequence>MTASVSAAAGTPPSIAPAPSQLSAVQEKLTAVEALLAGLRAENHRLQTALAVERASSDADELISLRRDVHVVRHRLSRALRVFDSLGLDTPSTDAPIEDFINDTFLEQLPQRVTASLNQRELLVSKPTEAPQKPTTDPSCNTELQPPPNLSRNDQSTPEKENPAEEPKQSPSPQTDASGVPETLQGSIPVFPQPPNDPASQARPLVADTSPTVECVRMLIGADSIAVSDDPARIKIDMSNPEKKRALSFWLSWKDDVICYTRESVEVEEDSCPMFLKEYSIEFEVGQAPNFLVLVMGAMFDFRVKPKSEPTLEDEAANDDDDDDDMRDDSQPTPS</sequence>
<dbReference type="AlphaFoldDB" id="R7QN01"/>
<dbReference type="Proteomes" id="UP000012073">
    <property type="component" value="Unassembled WGS sequence"/>
</dbReference>
<feature type="region of interest" description="Disordered" evidence="1">
    <location>
        <begin position="122"/>
        <end position="205"/>
    </location>
</feature>
<gene>
    <name evidence="2" type="ORF">CHC_T00000136001</name>
</gene>
<evidence type="ECO:0000313" key="2">
    <source>
        <dbReference type="EMBL" id="CDF39148.1"/>
    </source>
</evidence>
<feature type="compositionally biased region" description="Polar residues" evidence="1">
    <location>
        <begin position="133"/>
        <end position="156"/>
    </location>
</feature>
<dbReference type="KEGG" id="ccp:CHC_T00000136001"/>
<evidence type="ECO:0000256" key="1">
    <source>
        <dbReference type="SAM" id="MobiDB-lite"/>
    </source>
</evidence>
<feature type="compositionally biased region" description="Acidic residues" evidence="1">
    <location>
        <begin position="311"/>
        <end position="327"/>
    </location>
</feature>
<name>R7QN01_CHOCR</name>
<feature type="compositionally biased region" description="Basic and acidic residues" evidence="1">
    <location>
        <begin position="157"/>
        <end position="168"/>
    </location>
</feature>
<evidence type="ECO:0000313" key="3">
    <source>
        <dbReference type="Proteomes" id="UP000012073"/>
    </source>
</evidence>
<keyword evidence="3" id="KW-1185">Reference proteome</keyword>
<reference evidence="3" key="1">
    <citation type="journal article" date="2013" name="Proc. Natl. Acad. Sci. U.S.A.">
        <title>Genome structure and metabolic features in the red seaweed Chondrus crispus shed light on evolution of the Archaeplastida.</title>
        <authorList>
            <person name="Collen J."/>
            <person name="Porcel B."/>
            <person name="Carre W."/>
            <person name="Ball S.G."/>
            <person name="Chaparro C."/>
            <person name="Tonon T."/>
            <person name="Barbeyron T."/>
            <person name="Michel G."/>
            <person name="Noel B."/>
            <person name="Valentin K."/>
            <person name="Elias M."/>
            <person name="Artiguenave F."/>
            <person name="Arun A."/>
            <person name="Aury J.M."/>
            <person name="Barbosa-Neto J.F."/>
            <person name="Bothwell J.H."/>
            <person name="Bouget F.Y."/>
            <person name="Brillet L."/>
            <person name="Cabello-Hurtado F."/>
            <person name="Capella-Gutierrez S."/>
            <person name="Charrier B."/>
            <person name="Cladiere L."/>
            <person name="Cock J.M."/>
            <person name="Coelho S.M."/>
            <person name="Colleoni C."/>
            <person name="Czjzek M."/>
            <person name="Da Silva C."/>
            <person name="Delage L."/>
            <person name="Denoeud F."/>
            <person name="Deschamps P."/>
            <person name="Dittami S.M."/>
            <person name="Gabaldon T."/>
            <person name="Gachon C.M."/>
            <person name="Groisillier A."/>
            <person name="Herve C."/>
            <person name="Jabbari K."/>
            <person name="Katinka M."/>
            <person name="Kloareg B."/>
            <person name="Kowalczyk N."/>
            <person name="Labadie K."/>
            <person name="Leblanc C."/>
            <person name="Lopez P.J."/>
            <person name="McLachlan D.H."/>
            <person name="Meslet-Cladiere L."/>
            <person name="Moustafa A."/>
            <person name="Nehr Z."/>
            <person name="Nyvall Collen P."/>
            <person name="Panaud O."/>
            <person name="Partensky F."/>
            <person name="Poulain J."/>
            <person name="Rensing S.A."/>
            <person name="Rousvoal S."/>
            <person name="Samson G."/>
            <person name="Symeonidi A."/>
            <person name="Weissenbach J."/>
            <person name="Zambounis A."/>
            <person name="Wincker P."/>
            <person name="Boyen C."/>
        </authorList>
    </citation>
    <scope>NUCLEOTIDE SEQUENCE [LARGE SCALE GENOMIC DNA]</scope>
    <source>
        <strain evidence="3">cv. Stackhouse</strain>
    </source>
</reference>